<dbReference type="AlphaFoldDB" id="A0A9W6PH35"/>
<evidence type="ECO:0000259" key="9">
    <source>
        <dbReference type="Pfam" id="PF10502"/>
    </source>
</evidence>
<evidence type="ECO:0000313" key="11">
    <source>
        <dbReference type="Proteomes" id="UP001165143"/>
    </source>
</evidence>
<dbReference type="GO" id="GO:0009003">
    <property type="term" value="F:signal peptidase activity"/>
    <property type="evidence" value="ECO:0007669"/>
    <property type="project" value="UniProtKB-EC"/>
</dbReference>
<gene>
    <name evidence="10" type="ORF">Kpho01_28400</name>
</gene>
<dbReference type="Pfam" id="PF10502">
    <property type="entry name" value="Peptidase_S26"/>
    <property type="match status" value="1"/>
</dbReference>
<dbReference type="GO" id="GO:0005886">
    <property type="term" value="C:plasma membrane"/>
    <property type="evidence" value="ECO:0007669"/>
    <property type="project" value="UniProtKB-SubCell"/>
</dbReference>
<feature type="active site" evidence="6">
    <location>
        <position position="160"/>
    </location>
</feature>
<evidence type="ECO:0000256" key="4">
    <source>
        <dbReference type="ARBA" id="ARBA00013208"/>
    </source>
</evidence>
<dbReference type="SUPFAM" id="SSF51306">
    <property type="entry name" value="LexA/Signal peptidase"/>
    <property type="match status" value="1"/>
</dbReference>
<evidence type="ECO:0000256" key="2">
    <source>
        <dbReference type="ARBA" id="ARBA00004401"/>
    </source>
</evidence>
<evidence type="ECO:0000256" key="3">
    <source>
        <dbReference type="ARBA" id="ARBA00009370"/>
    </source>
</evidence>
<comment type="similarity">
    <text evidence="3 7">Belongs to the peptidase S26 family.</text>
</comment>
<keyword evidence="5 7" id="KW-0378">Hydrolase</keyword>
<dbReference type="NCBIfam" id="TIGR02227">
    <property type="entry name" value="sigpep_I_bact"/>
    <property type="match status" value="1"/>
</dbReference>
<evidence type="ECO:0000256" key="6">
    <source>
        <dbReference type="PIRSR" id="PIRSR600223-1"/>
    </source>
</evidence>
<feature type="compositionally biased region" description="Low complexity" evidence="8">
    <location>
        <begin position="1"/>
        <end position="18"/>
    </location>
</feature>
<dbReference type="GO" id="GO:0004252">
    <property type="term" value="F:serine-type endopeptidase activity"/>
    <property type="evidence" value="ECO:0007669"/>
    <property type="project" value="InterPro"/>
</dbReference>
<comment type="subcellular location">
    <subcellularLocation>
        <location evidence="2">Cell membrane</location>
        <topology evidence="2">Single-pass type II membrane protein</topology>
    </subcellularLocation>
    <subcellularLocation>
        <location evidence="7">Membrane</location>
        <topology evidence="7">Single-pass type II membrane protein</topology>
    </subcellularLocation>
</comment>
<feature type="domain" description="Peptidase S26" evidence="9">
    <location>
        <begin position="66"/>
        <end position="252"/>
    </location>
</feature>
<keyword evidence="7" id="KW-0472">Membrane</keyword>
<reference evidence="10" key="1">
    <citation type="submission" date="2023-02" db="EMBL/GenBank/DDBJ databases">
        <title>Kitasatospora phosalacinea NBRC 14362.</title>
        <authorList>
            <person name="Ichikawa N."/>
            <person name="Sato H."/>
            <person name="Tonouchi N."/>
        </authorList>
    </citation>
    <scope>NUCLEOTIDE SEQUENCE</scope>
    <source>
        <strain evidence="10">NBRC 14362</strain>
    </source>
</reference>
<feature type="region of interest" description="Disordered" evidence="8">
    <location>
        <begin position="1"/>
        <end position="51"/>
    </location>
</feature>
<organism evidence="10 11">
    <name type="scientific">Kitasatospora phosalacinea</name>
    <dbReference type="NCBI Taxonomy" id="2065"/>
    <lineage>
        <taxon>Bacteria</taxon>
        <taxon>Bacillati</taxon>
        <taxon>Actinomycetota</taxon>
        <taxon>Actinomycetes</taxon>
        <taxon>Kitasatosporales</taxon>
        <taxon>Streptomycetaceae</taxon>
        <taxon>Kitasatospora</taxon>
    </lineage>
</organism>
<dbReference type="EC" id="3.4.21.89" evidence="4 7"/>
<evidence type="ECO:0000256" key="8">
    <source>
        <dbReference type="SAM" id="MobiDB-lite"/>
    </source>
</evidence>
<dbReference type="PANTHER" id="PTHR43390:SF1">
    <property type="entry name" value="CHLOROPLAST PROCESSING PEPTIDASE"/>
    <property type="match status" value="1"/>
</dbReference>
<dbReference type="InterPro" id="IPR000223">
    <property type="entry name" value="Pept_S26A_signal_pept_1"/>
</dbReference>
<feature type="active site" evidence="6">
    <location>
        <position position="91"/>
    </location>
</feature>
<comment type="catalytic activity">
    <reaction evidence="1 7">
        <text>Cleavage of hydrophobic, N-terminal signal or leader sequences from secreted and periplasmic proteins.</text>
        <dbReference type="EC" id="3.4.21.89"/>
    </reaction>
</comment>
<dbReference type="CDD" id="cd06530">
    <property type="entry name" value="S26_SPase_I"/>
    <property type="match status" value="1"/>
</dbReference>
<feature type="transmembrane region" description="Helical" evidence="7">
    <location>
        <begin position="62"/>
        <end position="86"/>
    </location>
</feature>
<keyword evidence="7" id="KW-1133">Transmembrane helix</keyword>
<dbReference type="InterPro" id="IPR019533">
    <property type="entry name" value="Peptidase_S26"/>
</dbReference>
<dbReference type="EMBL" id="BSRX01000014">
    <property type="protein sequence ID" value="GLW54829.1"/>
    <property type="molecule type" value="Genomic_DNA"/>
</dbReference>
<protein>
    <recommendedName>
        <fullName evidence="4 7">Signal peptidase I</fullName>
        <ecNumber evidence="4 7">3.4.21.89</ecNumber>
    </recommendedName>
</protein>
<dbReference type="PANTHER" id="PTHR43390">
    <property type="entry name" value="SIGNAL PEPTIDASE I"/>
    <property type="match status" value="1"/>
</dbReference>
<dbReference type="GO" id="GO:0006465">
    <property type="term" value="P:signal peptide processing"/>
    <property type="evidence" value="ECO:0007669"/>
    <property type="project" value="InterPro"/>
</dbReference>
<dbReference type="Proteomes" id="UP001165143">
    <property type="component" value="Unassembled WGS sequence"/>
</dbReference>
<evidence type="ECO:0000313" key="10">
    <source>
        <dbReference type="EMBL" id="GLW54829.1"/>
    </source>
</evidence>
<keyword evidence="7" id="KW-0812">Transmembrane</keyword>
<evidence type="ECO:0000256" key="7">
    <source>
        <dbReference type="RuleBase" id="RU362042"/>
    </source>
</evidence>
<dbReference type="RefSeq" id="WP_033256073.1">
    <property type="nucleotide sequence ID" value="NZ_BSRX01000014.1"/>
</dbReference>
<dbReference type="PROSITE" id="PS00761">
    <property type="entry name" value="SPASE_I_3"/>
    <property type="match status" value="1"/>
</dbReference>
<evidence type="ECO:0000256" key="1">
    <source>
        <dbReference type="ARBA" id="ARBA00000677"/>
    </source>
</evidence>
<dbReference type="PRINTS" id="PR00727">
    <property type="entry name" value="LEADERPTASE"/>
</dbReference>
<dbReference type="InterPro" id="IPR036286">
    <property type="entry name" value="LexA/Signal_pep-like_sf"/>
</dbReference>
<sequence>MTTAATESAPEPGAEPEAGPAPEPGAGPAPGAGPGAGPDSAPGTGGRAGRLRRVFGPSRARTLLGCVASALLLSLLVKTFLVQVFVIPSGSMMGTLQKGDRVAVDKFSPWLGERPHRGEVVVFRDPGGWLSGPTGSGNVVQGVLSHLGLMPAADEKDLIKRVIAVGGDTVECNAGQPLKVNGTALDEPYLYPGATPCDDFPVGTVEVPAGFLWVMGDHRNDSQDSRFQYLHNPGGGFVPVDDVIGRARVLVWPVGRWTTLPVPPTFDRLG</sequence>
<name>A0A9W6PH35_9ACTN</name>
<dbReference type="Gene3D" id="2.10.109.10">
    <property type="entry name" value="Umud Fragment, subunit A"/>
    <property type="match status" value="1"/>
</dbReference>
<evidence type="ECO:0000256" key="5">
    <source>
        <dbReference type="ARBA" id="ARBA00022801"/>
    </source>
</evidence>
<dbReference type="InterPro" id="IPR019758">
    <property type="entry name" value="Pept_S26A_signal_pept_1_CS"/>
</dbReference>
<proteinExistence type="inferred from homology"/>
<comment type="caution">
    <text evidence="10">The sequence shown here is derived from an EMBL/GenBank/DDBJ whole genome shotgun (WGS) entry which is preliminary data.</text>
</comment>
<accession>A0A9W6PH35</accession>
<keyword evidence="7" id="KW-0645">Protease</keyword>